<protein>
    <submittedName>
        <fullName evidence="2">Uncharacterized protein</fullName>
    </submittedName>
</protein>
<feature type="transmembrane region" description="Helical" evidence="1">
    <location>
        <begin position="57"/>
        <end position="80"/>
    </location>
</feature>
<organism evidence="2 3">
    <name type="scientific">Marine Group III euryarchaeote CG-Epi6</name>
    <dbReference type="NCBI Taxonomy" id="1889000"/>
    <lineage>
        <taxon>Archaea</taxon>
        <taxon>Methanobacteriati</taxon>
        <taxon>Thermoplasmatota</taxon>
        <taxon>Thermoplasmata</taxon>
        <taxon>Candidatus Thermoprofundales</taxon>
    </lineage>
</organism>
<feature type="transmembrane region" description="Helical" evidence="1">
    <location>
        <begin position="159"/>
        <end position="181"/>
    </location>
</feature>
<evidence type="ECO:0000313" key="3">
    <source>
        <dbReference type="Proteomes" id="UP000183403"/>
    </source>
</evidence>
<dbReference type="Proteomes" id="UP000183403">
    <property type="component" value="Unassembled WGS sequence"/>
</dbReference>
<feature type="transmembrane region" description="Helical" evidence="1">
    <location>
        <begin position="24"/>
        <end position="45"/>
    </location>
</feature>
<keyword evidence="1" id="KW-1133">Transmembrane helix</keyword>
<feature type="transmembrane region" description="Helical" evidence="1">
    <location>
        <begin position="126"/>
        <end position="147"/>
    </location>
</feature>
<gene>
    <name evidence="2" type="ORF">BEU03_01115</name>
</gene>
<accession>A0A1J5T1S9</accession>
<feature type="transmembrane region" description="Helical" evidence="1">
    <location>
        <begin position="188"/>
        <end position="208"/>
    </location>
</feature>
<dbReference type="AlphaFoldDB" id="A0A1J5T1S9"/>
<proteinExistence type="predicted"/>
<name>A0A1J5T1S9_9ARCH</name>
<dbReference type="EMBL" id="MIYV01000023">
    <property type="protein sequence ID" value="OIR10213.1"/>
    <property type="molecule type" value="Genomic_DNA"/>
</dbReference>
<reference evidence="2 3" key="1">
    <citation type="submission" date="2016-08" db="EMBL/GenBank/DDBJ databases">
        <title>New Insights into Marine Group III Euryarchaeota, from dark to light.</title>
        <authorList>
            <person name="Haro-Moreno J.M."/>
            <person name="Rodriguez-Valera F."/>
            <person name="Lopez-Garcia P."/>
            <person name="Moreira D."/>
            <person name="Martin-Cuadrado A.B."/>
        </authorList>
    </citation>
    <scope>NUCLEOTIDE SEQUENCE [LARGE SCALE GENOMIC DNA]</scope>
    <source>
        <strain evidence="2">CG-Epi6</strain>
    </source>
</reference>
<keyword evidence="1" id="KW-0812">Transmembrane</keyword>
<evidence type="ECO:0000313" key="2">
    <source>
        <dbReference type="EMBL" id="OIR10213.1"/>
    </source>
</evidence>
<comment type="caution">
    <text evidence="2">The sequence shown here is derived from an EMBL/GenBank/DDBJ whole genome shotgun (WGS) entry which is preliminary data.</text>
</comment>
<sequence>MAFTPTRSFHNIASTIQYVNEIDVAAFFILFLGIVILTYPLFLLIFQKATEKKSNDLLIGGILLLLSVAFLVALWAIYFASTSPQLLWPLAIFTLIFRFISPLIFVRVLNKWQLSENIITKPSTKILIESFPGFGMVLGTFIILSPYFDSNSSETLELFIATAFAIFTFSQFYLFLFIDYIRKDSLAFAWLAGFLIGVGLMVMVPYYLDGFDSAFRFTSAAGWFAGSFIMMYGDREPYSEYLNKLGW</sequence>
<keyword evidence="1" id="KW-0472">Membrane</keyword>
<evidence type="ECO:0000256" key="1">
    <source>
        <dbReference type="SAM" id="Phobius"/>
    </source>
</evidence>
<feature type="transmembrane region" description="Helical" evidence="1">
    <location>
        <begin position="86"/>
        <end position="106"/>
    </location>
</feature>